<evidence type="ECO:0000313" key="5">
    <source>
        <dbReference type="Proteomes" id="UP000299102"/>
    </source>
</evidence>
<keyword evidence="2" id="KW-1133">Transmembrane helix</keyword>
<dbReference type="EMBL" id="BGZK01000042">
    <property type="protein sequence ID" value="GBP10739.1"/>
    <property type="molecule type" value="Genomic_DNA"/>
</dbReference>
<gene>
    <name evidence="4" type="primary">MAP3K11</name>
    <name evidence="4" type="ORF">EVAR_6294_1</name>
</gene>
<dbReference type="Proteomes" id="UP000299102">
    <property type="component" value="Unassembled WGS sequence"/>
</dbReference>
<dbReference type="STRING" id="151549.A0A4C1T8A2"/>
<reference evidence="4 5" key="1">
    <citation type="journal article" date="2019" name="Commun. Biol.">
        <title>The bagworm genome reveals a unique fibroin gene that provides high tensile strength.</title>
        <authorList>
            <person name="Kono N."/>
            <person name="Nakamura H."/>
            <person name="Ohtoshi R."/>
            <person name="Tomita M."/>
            <person name="Numata K."/>
            <person name="Arakawa K."/>
        </authorList>
    </citation>
    <scope>NUCLEOTIDE SEQUENCE [LARGE SCALE GENOMIC DNA]</scope>
</reference>
<keyword evidence="4" id="KW-0808">Transferase</keyword>
<organism evidence="4 5">
    <name type="scientific">Eumeta variegata</name>
    <name type="common">Bagworm moth</name>
    <name type="synonym">Eumeta japonica</name>
    <dbReference type="NCBI Taxonomy" id="151549"/>
    <lineage>
        <taxon>Eukaryota</taxon>
        <taxon>Metazoa</taxon>
        <taxon>Ecdysozoa</taxon>
        <taxon>Arthropoda</taxon>
        <taxon>Hexapoda</taxon>
        <taxon>Insecta</taxon>
        <taxon>Pterygota</taxon>
        <taxon>Neoptera</taxon>
        <taxon>Endopterygota</taxon>
        <taxon>Lepidoptera</taxon>
        <taxon>Glossata</taxon>
        <taxon>Ditrysia</taxon>
        <taxon>Tineoidea</taxon>
        <taxon>Psychidae</taxon>
        <taxon>Oiketicinae</taxon>
        <taxon>Eumeta</taxon>
    </lineage>
</organism>
<dbReference type="OrthoDB" id="339325at2759"/>
<comment type="caution">
    <text evidence="4">The sequence shown here is derived from an EMBL/GenBank/DDBJ whole genome shotgun (WGS) entry which is preliminary data.</text>
</comment>
<sequence>MSIWTPDFDSDSNLNPAPVLSHIPDPDSALPPAHADPRPCLRSRPLAPLKNQCRVKVVLYSGRWARLRPWVNVRKRCDARAGTPTRLSCSVVVTVLLSESIQSDDTLENKTLKITDFGLAREVYKTTRMSAAGTYAWMPPETANDKRSIRYPGEASVNIPCALGTPLECISPHVLLVRSVQIASLLPSPPYWFWFLIVAIIVNYFAWFCFT</sequence>
<evidence type="ECO:0000313" key="4">
    <source>
        <dbReference type="EMBL" id="GBP10739.1"/>
    </source>
</evidence>
<dbReference type="GO" id="GO:0004672">
    <property type="term" value="F:protein kinase activity"/>
    <property type="evidence" value="ECO:0007669"/>
    <property type="project" value="InterPro"/>
</dbReference>
<dbReference type="InterPro" id="IPR011009">
    <property type="entry name" value="Kinase-like_dom_sf"/>
</dbReference>
<keyword evidence="2" id="KW-0472">Membrane</keyword>
<feature type="transmembrane region" description="Helical" evidence="2">
    <location>
        <begin position="191"/>
        <end position="210"/>
    </location>
</feature>
<evidence type="ECO:0000259" key="3">
    <source>
        <dbReference type="Pfam" id="PF07714"/>
    </source>
</evidence>
<dbReference type="Gene3D" id="1.10.510.10">
    <property type="entry name" value="Transferase(Phosphotransferase) domain 1"/>
    <property type="match status" value="1"/>
</dbReference>
<dbReference type="Pfam" id="PF07714">
    <property type="entry name" value="PK_Tyr_Ser-Thr"/>
    <property type="match status" value="1"/>
</dbReference>
<keyword evidence="5" id="KW-1185">Reference proteome</keyword>
<dbReference type="AlphaFoldDB" id="A0A4C1T8A2"/>
<feature type="domain" description="Serine-threonine/tyrosine-protein kinase catalytic" evidence="3">
    <location>
        <begin position="108"/>
        <end position="147"/>
    </location>
</feature>
<feature type="region of interest" description="Disordered" evidence="1">
    <location>
        <begin position="15"/>
        <end position="37"/>
    </location>
</feature>
<keyword evidence="4" id="KW-0418">Kinase</keyword>
<proteinExistence type="predicted"/>
<protein>
    <submittedName>
        <fullName evidence="4">Mitogen-activated protein kinase kinase kinase 11</fullName>
    </submittedName>
</protein>
<accession>A0A4C1T8A2</accession>
<dbReference type="InterPro" id="IPR001245">
    <property type="entry name" value="Ser-Thr/Tyr_kinase_cat_dom"/>
</dbReference>
<evidence type="ECO:0000256" key="2">
    <source>
        <dbReference type="SAM" id="Phobius"/>
    </source>
</evidence>
<evidence type="ECO:0000256" key="1">
    <source>
        <dbReference type="SAM" id="MobiDB-lite"/>
    </source>
</evidence>
<dbReference type="SUPFAM" id="SSF56112">
    <property type="entry name" value="Protein kinase-like (PK-like)"/>
    <property type="match status" value="1"/>
</dbReference>
<name>A0A4C1T8A2_EUMVA</name>
<keyword evidence="2" id="KW-0812">Transmembrane</keyword>